<dbReference type="AlphaFoldDB" id="A0A921G2E2"/>
<evidence type="ECO:0000313" key="1">
    <source>
        <dbReference type="EMBL" id="HJF33424.1"/>
    </source>
</evidence>
<dbReference type="InterPro" id="IPR013785">
    <property type="entry name" value="Aldolase_TIM"/>
</dbReference>
<gene>
    <name evidence="1" type="ORF">K8V56_16805</name>
</gene>
<name>A0A921G2E2_SPOPS</name>
<accession>A0A921G2E2</accession>
<reference evidence="1" key="1">
    <citation type="journal article" date="2021" name="PeerJ">
        <title>Extensive microbial diversity within the chicken gut microbiome revealed by metagenomics and culture.</title>
        <authorList>
            <person name="Gilroy R."/>
            <person name="Ravi A."/>
            <person name="Getino M."/>
            <person name="Pursley I."/>
            <person name="Horton D.L."/>
            <person name="Alikhan N.F."/>
            <person name="Baker D."/>
            <person name="Gharbi K."/>
            <person name="Hall N."/>
            <person name="Watson M."/>
            <person name="Adriaenssens E.M."/>
            <person name="Foster-Nyarko E."/>
            <person name="Jarju S."/>
            <person name="Secka A."/>
            <person name="Antonio M."/>
            <person name="Oren A."/>
            <person name="Chaudhuri R.R."/>
            <person name="La Ragione R."/>
            <person name="Hildebrand F."/>
            <person name="Pallen M.J."/>
        </authorList>
    </citation>
    <scope>NUCLEOTIDE SEQUENCE</scope>
    <source>
        <strain evidence="1">CHK171-7178</strain>
    </source>
</reference>
<evidence type="ECO:0000313" key="2">
    <source>
        <dbReference type="Proteomes" id="UP000698173"/>
    </source>
</evidence>
<dbReference type="Gene3D" id="3.20.20.70">
    <property type="entry name" value="Aldolase class I"/>
    <property type="match status" value="1"/>
</dbReference>
<sequence length="99" mass="11161">MKDLKRRLTKNLLSLMAWMNNMYPAGNFSGARKIQRIIKDISISSCSLNGSMYSVIKEDFKLRGLNIGSVREPLESVSVGDLEKIEVIKGMIDKTILKI</sequence>
<proteinExistence type="predicted"/>
<comment type="caution">
    <text evidence="1">The sequence shown here is derived from an EMBL/GenBank/DDBJ whole genome shotgun (WGS) entry which is preliminary data.</text>
</comment>
<reference evidence="1" key="2">
    <citation type="submission" date="2021-09" db="EMBL/GenBank/DDBJ databases">
        <authorList>
            <person name="Gilroy R."/>
        </authorList>
    </citation>
    <scope>NUCLEOTIDE SEQUENCE</scope>
    <source>
        <strain evidence="1">CHK171-7178</strain>
    </source>
</reference>
<dbReference type="EMBL" id="DYWT01000259">
    <property type="protein sequence ID" value="HJF33424.1"/>
    <property type="molecule type" value="Genomic_DNA"/>
</dbReference>
<organism evidence="1 2">
    <name type="scientific">Sporosarcina psychrophila</name>
    <name type="common">Bacillus psychrophilus</name>
    <dbReference type="NCBI Taxonomy" id="1476"/>
    <lineage>
        <taxon>Bacteria</taxon>
        <taxon>Bacillati</taxon>
        <taxon>Bacillota</taxon>
        <taxon>Bacilli</taxon>
        <taxon>Bacillales</taxon>
        <taxon>Caryophanaceae</taxon>
        <taxon>Sporosarcina</taxon>
    </lineage>
</organism>
<protein>
    <submittedName>
        <fullName evidence="1">Uncharacterized protein</fullName>
    </submittedName>
</protein>
<dbReference type="Proteomes" id="UP000698173">
    <property type="component" value="Unassembled WGS sequence"/>
</dbReference>